<sequence length="467" mass="52614">MMDRIKSKVVIFFLIFHLQHNVYSPFPGVWLGLGRGANDGRAVTGTGHAAIDLSNAGKKGKESTAFKNIHVDPARAGVGGLPERTRLAGGAEGPLPKHLDGSSNTRLPSIANEIKHANPAAAMETASRSGKLSERFSRAMNYLAEFVPNLYRRVKMLIFGLTPADVMRIGGFRKEFEAGADWKKAELIINTFESFTARRVVRSRKELLSWVQTIGEVMNVANKGTIKSTLVETQLQRELGNLLFVGARDGTDTPLRQTLREFQNLHVELYERALENRNVFLIDKSYEKIKWGRELMNVDEDLLKTPEIEAAIKGKLENSALIEPFLKEMEQLEGSGHILEERVESILRRMLGIIADEKFGWIEHPLARKPNVLSNTYSIEDRTAAATGVAYLFQTSLRAYEADMANKKAFAFIMALQNTFFSRHPVDYFYPHLMKLRDNTKFIIPNYHPQLARQAWKKAGKKKINTG</sequence>
<dbReference type="AlphaFoldDB" id="A0A9Q3E0U6"/>
<feature type="signal peptide" evidence="1">
    <location>
        <begin position="1"/>
        <end position="24"/>
    </location>
</feature>
<evidence type="ECO:0000313" key="3">
    <source>
        <dbReference type="Proteomes" id="UP000765509"/>
    </source>
</evidence>
<evidence type="ECO:0000256" key="1">
    <source>
        <dbReference type="SAM" id="SignalP"/>
    </source>
</evidence>
<name>A0A9Q3E0U6_9BASI</name>
<feature type="chain" id="PRO_5040362661" evidence="1">
    <location>
        <begin position="25"/>
        <end position="467"/>
    </location>
</feature>
<dbReference type="EMBL" id="AVOT02022310">
    <property type="protein sequence ID" value="MBW0511653.1"/>
    <property type="molecule type" value="Genomic_DNA"/>
</dbReference>
<reference evidence="2" key="1">
    <citation type="submission" date="2021-03" db="EMBL/GenBank/DDBJ databases">
        <title>Draft genome sequence of rust myrtle Austropuccinia psidii MF-1, a brazilian biotype.</title>
        <authorList>
            <person name="Quecine M.C."/>
            <person name="Pachon D.M.R."/>
            <person name="Bonatelli M.L."/>
            <person name="Correr F.H."/>
            <person name="Franceschini L.M."/>
            <person name="Leite T.F."/>
            <person name="Margarido G.R.A."/>
            <person name="Almeida C.A."/>
            <person name="Ferrarezi J.A."/>
            <person name="Labate C.A."/>
        </authorList>
    </citation>
    <scope>NUCLEOTIDE SEQUENCE</scope>
    <source>
        <strain evidence="2">MF-1</strain>
    </source>
</reference>
<evidence type="ECO:0000313" key="2">
    <source>
        <dbReference type="EMBL" id="MBW0511653.1"/>
    </source>
</evidence>
<keyword evidence="3" id="KW-1185">Reference proteome</keyword>
<dbReference type="Proteomes" id="UP000765509">
    <property type="component" value="Unassembled WGS sequence"/>
</dbReference>
<accession>A0A9Q3E0U6</accession>
<keyword evidence="1" id="KW-0732">Signal</keyword>
<proteinExistence type="predicted"/>
<organism evidence="2 3">
    <name type="scientific">Austropuccinia psidii MF-1</name>
    <dbReference type="NCBI Taxonomy" id="1389203"/>
    <lineage>
        <taxon>Eukaryota</taxon>
        <taxon>Fungi</taxon>
        <taxon>Dikarya</taxon>
        <taxon>Basidiomycota</taxon>
        <taxon>Pucciniomycotina</taxon>
        <taxon>Pucciniomycetes</taxon>
        <taxon>Pucciniales</taxon>
        <taxon>Sphaerophragmiaceae</taxon>
        <taxon>Austropuccinia</taxon>
    </lineage>
</organism>
<comment type="caution">
    <text evidence="2">The sequence shown here is derived from an EMBL/GenBank/DDBJ whole genome shotgun (WGS) entry which is preliminary data.</text>
</comment>
<gene>
    <name evidence="2" type="ORF">O181_051368</name>
</gene>
<protein>
    <submittedName>
        <fullName evidence="2">Uncharacterized protein</fullName>
    </submittedName>
</protein>